<dbReference type="SUPFAM" id="SSF49354">
    <property type="entry name" value="PapD-like"/>
    <property type="match status" value="1"/>
</dbReference>
<feature type="domain" description="Pili assembly chaperone N-terminal" evidence="9">
    <location>
        <begin position="23"/>
        <end position="138"/>
    </location>
</feature>
<dbReference type="Proteomes" id="UP001165275">
    <property type="component" value="Unassembled WGS sequence"/>
</dbReference>
<dbReference type="InterPro" id="IPR016148">
    <property type="entry name" value="Pili_assmbl_chaperone_C"/>
</dbReference>
<evidence type="ECO:0000259" key="10">
    <source>
        <dbReference type="Pfam" id="PF02753"/>
    </source>
</evidence>
<reference evidence="11" key="1">
    <citation type="submission" date="2021-04" db="EMBL/GenBank/DDBJ databases">
        <title>Genome sequence of Serratia sp. arafor3.</title>
        <authorList>
            <person name="Besaury L."/>
        </authorList>
    </citation>
    <scope>NUCLEOTIDE SEQUENCE</scope>
    <source>
        <strain evidence="11">Arafor3</strain>
    </source>
</reference>
<dbReference type="InterPro" id="IPR001829">
    <property type="entry name" value="Pili_assmbl_chaperone_bac"/>
</dbReference>
<evidence type="ECO:0000256" key="8">
    <source>
        <dbReference type="SAM" id="SignalP"/>
    </source>
</evidence>
<evidence type="ECO:0000313" key="11">
    <source>
        <dbReference type="EMBL" id="MCL1030132.1"/>
    </source>
</evidence>
<dbReference type="InterPro" id="IPR036316">
    <property type="entry name" value="Pili_assmbl_chap_C_dom_sf"/>
</dbReference>
<dbReference type="Pfam" id="PF02753">
    <property type="entry name" value="PapD_C"/>
    <property type="match status" value="1"/>
</dbReference>
<keyword evidence="4" id="KW-0574">Periplasm</keyword>
<evidence type="ECO:0000256" key="4">
    <source>
        <dbReference type="ARBA" id="ARBA00022764"/>
    </source>
</evidence>
<dbReference type="PROSITE" id="PS51257">
    <property type="entry name" value="PROKAR_LIPOPROTEIN"/>
    <property type="match status" value="1"/>
</dbReference>
<dbReference type="InterPro" id="IPR016147">
    <property type="entry name" value="Pili_assmbl_chaperone_N"/>
</dbReference>
<dbReference type="RefSeq" id="WP_248946300.1">
    <property type="nucleotide sequence ID" value="NZ_CBCSGY010000105.1"/>
</dbReference>
<dbReference type="Pfam" id="PF00345">
    <property type="entry name" value="PapD_N"/>
    <property type="match status" value="1"/>
</dbReference>
<dbReference type="Gene3D" id="2.60.40.10">
    <property type="entry name" value="Immunoglobulins"/>
    <property type="match status" value="2"/>
</dbReference>
<keyword evidence="12" id="KW-1185">Reference proteome</keyword>
<dbReference type="PANTHER" id="PTHR30251:SF9">
    <property type="entry name" value="CHAPERONE PROTEIN CAF1M"/>
    <property type="match status" value="1"/>
</dbReference>
<organism evidence="11 12">
    <name type="scientific">Serratia silvae</name>
    <dbReference type="NCBI Taxonomy" id="2824122"/>
    <lineage>
        <taxon>Bacteria</taxon>
        <taxon>Pseudomonadati</taxon>
        <taxon>Pseudomonadota</taxon>
        <taxon>Gammaproteobacteria</taxon>
        <taxon>Enterobacterales</taxon>
        <taxon>Yersiniaceae</taxon>
        <taxon>Serratia</taxon>
    </lineage>
</organism>
<feature type="domain" description="Pili assembly chaperone C-terminal" evidence="10">
    <location>
        <begin position="160"/>
        <end position="218"/>
    </location>
</feature>
<evidence type="ECO:0000256" key="2">
    <source>
        <dbReference type="ARBA" id="ARBA00007399"/>
    </source>
</evidence>
<evidence type="ECO:0000256" key="6">
    <source>
        <dbReference type="ARBA" id="ARBA00023319"/>
    </source>
</evidence>
<keyword evidence="6" id="KW-0393">Immunoglobulin domain</keyword>
<accession>A0ABT0KDV7</accession>
<gene>
    <name evidence="11" type="ORF">KAJ71_14020</name>
</gene>
<dbReference type="InterPro" id="IPR013783">
    <property type="entry name" value="Ig-like_fold"/>
</dbReference>
<dbReference type="InterPro" id="IPR018046">
    <property type="entry name" value="Pili_assmbl_chaperone_CS"/>
</dbReference>
<sequence>MKVWRSTIVAALLLACGAQVQAGVIIGGTRLIYDGGKKEASLGLSNPDKVPYLIQSWVDSPKGVASKAPFIITPPLFRLDGEQNNILRVVRVGGDLPNDKESLFWLNIKTIPSAEKKANTLQIAVKTSIKLIYRPRGLPGSMNEAAEALTWQRSGNALQVTNSSPYYIAFYKVKLNGREVKSATMVAPQSSRRFELPAGSATGGALSWEIINDYGGTSAPFIGNI</sequence>
<dbReference type="PANTHER" id="PTHR30251">
    <property type="entry name" value="PILUS ASSEMBLY CHAPERONE"/>
    <property type="match status" value="1"/>
</dbReference>
<dbReference type="InterPro" id="IPR008962">
    <property type="entry name" value="PapD-like_sf"/>
</dbReference>
<keyword evidence="3 8" id="KW-0732">Signal</keyword>
<feature type="signal peptide" evidence="8">
    <location>
        <begin position="1"/>
        <end position="22"/>
    </location>
</feature>
<proteinExistence type="inferred from homology"/>
<keyword evidence="5 7" id="KW-0143">Chaperone</keyword>
<comment type="similarity">
    <text evidence="2 7">Belongs to the periplasmic pilus chaperone family.</text>
</comment>
<evidence type="ECO:0000256" key="1">
    <source>
        <dbReference type="ARBA" id="ARBA00004418"/>
    </source>
</evidence>
<dbReference type="InterPro" id="IPR050643">
    <property type="entry name" value="Periplasmic_pilus_chap"/>
</dbReference>
<comment type="subcellular location">
    <subcellularLocation>
        <location evidence="1 7">Periplasm</location>
    </subcellularLocation>
</comment>
<feature type="chain" id="PRO_5046662574" evidence="8">
    <location>
        <begin position="23"/>
        <end position="225"/>
    </location>
</feature>
<evidence type="ECO:0000259" key="9">
    <source>
        <dbReference type="Pfam" id="PF00345"/>
    </source>
</evidence>
<dbReference type="SUPFAM" id="SSF49584">
    <property type="entry name" value="Periplasmic chaperone C-domain"/>
    <property type="match status" value="1"/>
</dbReference>
<dbReference type="PRINTS" id="PR00969">
    <property type="entry name" value="CHAPERONPILI"/>
</dbReference>
<comment type="caution">
    <text evidence="11">The sequence shown here is derived from an EMBL/GenBank/DDBJ whole genome shotgun (WGS) entry which is preliminary data.</text>
</comment>
<evidence type="ECO:0000256" key="7">
    <source>
        <dbReference type="RuleBase" id="RU003918"/>
    </source>
</evidence>
<evidence type="ECO:0000256" key="5">
    <source>
        <dbReference type="ARBA" id="ARBA00023186"/>
    </source>
</evidence>
<dbReference type="EMBL" id="JAGQDC010000010">
    <property type="protein sequence ID" value="MCL1030132.1"/>
    <property type="molecule type" value="Genomic_DNA"/>
</dbReference>
<evidence type="ECO:0000313" key="12">
    <source>
        <dbReference type="Proteomes" id="UP001165275"/>
    </source>
</evidence>
<protein>
    <submittedName>
        <fullName evidence="11">Molecular chaperone</fullName>
    </submittedName>
</protein>
<dbReference type="PROSITE" id="PS00635">
    <property type="entry name" value="PILI_CHAPERONE"/>
    <property type="match status" value="1"/>
</dbReference>
<evidence type="ECO:0000256" key="3">
    <source>
        <dbReference type="ARBA" id="ARBA00022729"/>
    </source>
</evidence>
<name>A0ABT0KDV7_9GAMM</name>